<dbReference type="PANTHER" id="PTHR22923">
    <property type="entry name" value="CEREBELLIN-RELATED"/>
    <property type="match status" value="1"/>
</dbReference>
<dbReference type="GO" id="GO:0005576">
    <property type="term" value="C:extracellular region"/>
    <property type="evidence" value="ECO:0007669"/>
    <property type="project" value="UniProtKB-SubCell"/>
</dbReference>
<organism evidence="6 7">
    <name type="scientific">Acanthochromis polyacanthus</name>
    <name type="common">spiny chromis</name>
    <dbReference type="NCBI Taxonomy" id="80966"/>
    <lineage>
        <taxon>Eukaryota</taxon>
        <taxon>Metazoa</taxon>
        <taxon>Chordata</taxon>
        <taxon>Craniata</taxon>
        <taxon>Vertebrata</taxon>
        <taxon>Euteleostomi</taxon>
        <taxon>Actinopterygii</taxon>
        <taxon>Neopterygii</taxon>
        <taxon>Teleostei</taxon>
        <taxon>Neoteleostei</taxon>
        <taxon>Acanthomorphata</taxon>
        <taxon>Ovalentaria</taxon>
        <taxon>Pomacentridae</taxon>
        <taxon>Acanthochromis</taxon>
    </lineage>
</organism>
<comment type="subcellular location">
    <subcellularLocation>
        <location evidence="1">Secreted</location>
    </subcellularLocation>
</comment>
<evidence type="ECO:0000313" key="6">
    <source>
        <dbReference type="Ensembl" id="ENSAPOP00000012213.1"/>
    </source>
</evidence>
<evidence type="ECO:0000256" key="3">
    <source>
        <dbReference type="ARBA" id="ARBA00022729"/>
    </source>
</evidence>
<keyword evidence="7" id="KW-1185">Reference proteome</keyword>
<dbReference type="InterPro" id="IPR008983">
    <property type="entry name" value="Tumour_necrosis_fac-like_dom"/>
</dbReference>
<sequence>MTLPAPGHHLIPRLLCLLSLFPSSIDSPTNLPFLHLIPVQWQGPLTCNKWDCNCTFTKQRGCCCAANELYSLEDETFIRMKHLWIKIAALNSRTINVFLLFPDGTKIAFKAAINPSIGVNEGCFGPFNFNVPIPYGIVSLNDGNGYKCSLGTFTAPCAGVYVFSITVYSSVGSMERLFHQVQLMKNMMIVGSVWENNREDNEDSATQLMKGDQVYAVLMSGRKLCSSLQRNIFTGYILYPYSDDTSPYYDYSK</sequence>
<dbReference type="Proteomes" id="UP000257200">
    <property type="component" value="Unplaced"/>
</dbReference>
<dbReference type="SMART" id="SM00110">
    <property type="entry name" value="C1Q"/>
    <property type="match status" value="1"/>
</dbReference>
<dbReference type="GO" id="GO:0045202">
    <property type="term" value="C:synapse"/>
    <property type="evidence" value="ECO:0007669"/>
    <property type="project" value="TreeGrafter"/>
</dbReference>
<feature type="domain" description="C1q" evidence="5">
    <location>
        <begin position="102"/>
        <end position="244"/>
    </location>
</feature>
<evidence type="ECO:0000259" key="5">
    <source>
        <dbReference type="PROSITE" id="PS50871"/>
    </source>
</evidence>
<name>A0A3Q1F5P4_9TELE</name>
<evidence type="ECO:0000256" key="2">
    <source>
        <dbReference type="ARBA" id="ARBA00022525"/>
    </source>
</evidence>
<dbReference type="InParanoid" id="A0A3Q1F5P4"/>
<evidence type="ECO:0000313" key="7">
    <source>
        <dbReference type="Proteomes" id="UP000257200"/>
    </source>
</evidence>
<feature type="chain" id="PRO_5018633340" evidence="4">
    <location>
        <begin position="27"/>
        <end position="253"/>
    </location>
</feature>
<protein>
    <submittedName>
        <fullName evidence="6">Cerebellin 18</fullName>
    </submittedName>
</protein>
<reference evidence="6" key="2">
    <citation type="submission" date="2025-09" db="UniProtKB">
        <authorList>
            <consortium name="Ensembl"/>
        </authorList>
    </citation>
    <scope>IDENTIFICATION</scope>
</reference>
<keyword evidence="2" id="KW-0964">Secreted</keyword>
<proteinExistence type="predicted"/>
<dbReference type="InterPro" id="IPR001073">
    <property type="entry name" value="C1q_dom"/>
</dbReference>
<reference evidence="6" key="1">
    <citation type="submission" date="2025-08" db="UniProtKB">
        <authorList>
            <consortium name="Ensembl"/>
        </authorList>
    </citation>
    <scope>IDENTIFICATION</scope>
</reference>
<evidence type="ECO:0000256" key="4">
    <source>
        <dbReference type="SAM" id="SignalP"/>
    </source>
</evidence>
<dbReference type="PROSITE" id="PS50871">
    <property type="entry name" value="C1Q"/>
    <property type="match status" value="1"/>
</dbReference>
<dbReference type="Gene3D" id="2.60.120.40">
    <property type="match status" value="1"/>
</dbReference>
<accession>A0A3Q1F5P4</accession>
<dbReference type="PANTHER" id="PTHR22923:SF89">
    <property type="entry name" value="CEREBELLIN 18"/>
    <property type="match status" value="1"/>
</dbReference>
<keyword evidence="3 4" id="KW-0732">Signal</keyword>
<dbReference type="InterPro" id="IPR050822">
    <property type="entry name" value="Cerebellin_Synaptic_Org"/>
</dbReference>
<dbReference type="Pfam" id="PF00386">
    <property type="entry name" value="C1q"/>
    <property type="match status" value="1"/>
</dbReference>
<dbReference type="GeneTree" id="ENSGT00940000163520"/>
<dbReference type="AlphaFoldDB" id="A0A3Q1F5P4"/>
<dbReference type="FunCoup" id="A0A3Q1F5P4">
    <property type="interactions" value="5"/>
</dbReference>
<dbReference type="Ensembl" id="ENSAPOT00000031926.1">
    <property type="protein sequence ID" value="ENSAPOP00000012213.1"/>
    <property type="gene ID" value="ENSAPOG00000014891.1"/>
</dbReference>
<feature type="signal peptide" evidence="4">
    <location>
        <begin position="1"/>
        <end position="26"/>
    </location>
</feature>
<dbReference type="SUPFAM" id="SSF49842">
    <property type="entry name" value="TNF-like"/>
    <property type="match status" value="1"/>
</dbReference>
<evidence type="ECO:0000256" key="1">
    <source>
        <dbReference type="ARBA" id="ARBA00004613"/>
    </source>
</evidence>
<dbReference type="GO" id="GO:0099558">
    <property type="term" value="P:maintenance of synapse structure"/>
    <property type="evidence" value="ECO:0007669"/>
    <property type="project" value="TreeGrafter"/>
</dbReference>